<evidence type="ECO:0000256" key="6">
    <source>
        <dbReference type="PROSITE-ProRule" id="PRU01324"/>
    </source>
</evidence>
<dbReference type="InterPro" id="IPR031176">
    <property type="entry name" value="ELL/occludin"/>
</dbReference>
<feature type="region of interest" description="Disordered" evidence="7">
    <location>
        <begin position="469"/>
        <end position="531"/>
    </location>
</feature>
<feature type="domain" description="OCEL" evidence="8">
    <location>
        <begin position="533"/>
        <end position="643"/>
    </location>
</feature>
<comment type="similarity">
    <text evidence="2 6">Belongs to the ELL/occludin family.</text>
</comment>
<accession>A0A8C4V1T8</accession>
<evidence type="ECO:0000256" key="1">
    <source>
        <dbReference type="ARBA" id="ARBA00004123"/>
    </source>
</evidence>
<dbReference type="InterPro" id="IPR042065">
    <property type="entry name" value="E3_ELL-like"/>
</dbReference>
<evidence type="ECO:0000256" key="5">
    <source>
        <dbReference type="ARBA" id="ARBA00023242"/>
    </source>
</evidence>
<dbReference type="OrthoDB" id="6284217at2759"/>
<dbReference type="Ensembl" id="ENSFTIT00000020656.1">
    <property type="protein sequence ID" value="ENSFTIP00000019832.1"/>
    <property type="gene ID" value="ENSFTIG00000012938.1"/>
</dbReference>
<proteinExistence type="inferred from homology"/>
<feature type="compositionally biased region" description="Polar residues" evidence="7">
    <location>
        <begin position="517"/>
        <end position="531"/>
    </location>
</feature>
<dbReference type="InterPro" id="IPR036390">
    <property type="entry name" value="WH_DNA-bd_sf"/>
</dbReference>
<evidence type="ECO:0000313" key="10">
    <source>
        <dbReference type="Proteomes" id="UP000694562"/>
    </source>
</evidence>
<keyword evidence="5" id="KW-0539">Nucleus</keyword>
<evidence type="ECO:0000259" key="8">
    <source>
        <dbReference type="PROSITE" id="PS51980"/>
    </source>
</evidence>
<feature type="region of interest" description="Disordered" evidence="7">
    <location>
        <begin position="1"/>
        <end position="26"/>
    </location>
</feature>
<dbReference type="Pfam" id="PF10390">
    <property type="entry name" value="ELL"/>
    <property type="match status" value="1"/>
</dbReference>
<comment type="subcellular location">
    <subcellularLocation>
        <location evidence="1">Nucleus</location>
    </subcellularLocation>
</comment>
<sequence>SPSGPTGGAAGLRDGARHGVSCGTGKPNVKVLHVKLTETAQRALESYPGGKVSAADRTSSQPSVCFQGSQGHVKIPKVDSSNEVKTFSFSLSNVGKDNPQGSFDCVQQMNSSSGDSKLTSLGVTQNKITMRATSDSYQMTKARLTQVEEESCNRNLKVIKAGGPFLGRRVPVKKLIRCGSSPVLVRNKVTSTNCGKTSRRSQKHSSVSHRPYRDRVVHLLALKNYKKPELLARLQRDGVNQKDRNSLGIILQQVASLNPKDNCYVLRDYLFKDIQKDWPGYTEEERQSLELILSKKLNPPQSTATTTSSDSVSAATSKNNDKSTAQKRHSSPISVRHTGKKQRIAHLSNRTYPLLSSHLPALSGKATTAPLLSTTTTTISTPSSALLPSTRLISSTPQVALYKSPSTPKGQGSQKLPVATFSQNGSIACEVQQEKHTSLTPCRIPVASAVQVKHPMSAGKKPVVLHKKSCNVKEHEKKNKSNMQDVRASEEEKNASEEETTNWKKSSDLDSGDGLTETCTASVESPSSTSEQPDYILKYTAIGSYNQRQSYKDDFNAEFDEYRTLHARIDSVIKRFTQLDELRKSLSPGSKEYEVFCEEVLEEYQKVKESYPSYYEEKHRCEYLHKKLSHIKRMVVEFDRQQAETWHYALFGQHS</sequence>
<protein>
    <submittedName>
        <fullName evidence="9">Elongation factor for RNA polymerase II 2</fullName>
    </submittedName>
</protein>
<keyword evidence="3" id="KW-0805">Transcription regulation</keyword>
<dbReference type="GO" id="GO:0006368">
    <property type="term" value="P:transcription elongation by RNA polymerase II"/>
    <property type="evidence" value="ECO:0007669"/>
    <property type="project" value="InterPro"/>
</dbReference>
<dbReference type="InterPro" id="IPR019464">
    <property type="entry name" value="ELL_N"/>
</dbReference>
<dbReference type="PANTHER" id="PTHR23288:SF8">
    <property type="entry name" value="RNA POLYMERASE II ELONGATION FACTOR ELL2"/>
    <property type="match status" value="1"/>
</dbReference>
<keyword evidence="4" id="KW-0804">Transcription</keyword>
<dbReference type="GO" id="GO:0000987">
    <property type="term" value="F:cis-regulatory region sequence-specific DNA binding"/>
    <property type="evidence" value="ECO:0007669"/>
    <property type="project" value="TreeGrafter"/>
</dbReference>
<reference evidence="9" key="1">
    <citation type="submission" date="2025-08" db="UniProtKB">
        <authorList>
            <consortium name="Ensembl"/>
        </authorList>
    </citation>
    <scope>IDENTIFICATION</scope>
</reference>
<evidence type="ECO:0000313" key="9">
    <source>
        <dbReference type="Ensembl" id="ENSFTIP00000019832.1"/>
    </source>
</evidence>
<dbReference type="GO" id="GO:0032968">
    <property type="term" value="P:positive regulation of transcription elongation by RNA polymerase II"/>
    <property type="evidence" value="ECO:0007669"/>
    <property type="project" value="TreeGrafter"/>
</dbReference>
<dbReference type="GO" id="GO:0008023">
    <property type="term" value="C:transcription elongation factor complex"/>
    <property type="evidence" value="ECO:0007669"/>
    <property type="project" value="InterPro"/>
</dbReference>
<feature type="compositionally biased region" description="Basic and acidic residues" evidence="7">
    <location>
        <begin position="487"/>
        <end position="508"/>
    </location>
</feature>
<feature type="region of interest" description="Disordered" evidence="7">
    <location>
        <begin position="299"/>
        <end position="341"/>
    </location>
</feature>
<reference evidence="9" key="2">
    <citation type="submission" date="2025-09" db="UniProtKB">
        <authorList>
            <consortium name="Ensembl"/>
        </authorList>
    </citation>
    <scope>IDENTIFICATION</scope>
</reference>
<dbReference type="PANTHER" id="PTHR23288">
    <property type="entry name" value="OCCLUDIN AND RNA POLYMERASE II ELONGATION FACTOR ELL"/>
    <property type="match status" value="1"/>
</dbReference>
<dbReference type="GO" id="GO:0042795">
    <property type="term" value="P:snRNA transcription by RNA polymerase II"/>
    <property type="evidence" value="ECO:0007669"/>
    <property type="project" value="TreeGrafter"/>
</dbReference>
<dbReference type="AlphaFoldDB" id="A0A8C4V1T8"/>
<evidence type="ECO:0000256" key="4">
    <source>
        <dbReference type="ARBA" id="ARBA00023163"/>
    </source>
</evidence>
<keyword evidence="10" id="KW-1185">Reference proteome</keyword>
<dbReference type="Proteomes" id="UP000694562">
    <property type="component" value="Unplaced"/>
</dbReference>
<evidence type="ECO:0000256" key="2">
    <source>
        <dbReference type="ARBA" id="ARBA00009171"/>
    </source>
</evidence>
<dbReference type="Gene3D" id="6.10.140.340">
    <property type="match status" value="1"/>
</dbReference>
<dbReference type="PROSITE" id="PS51980">
    <property type="entry name" value="OCEL"/>
    <property type="match status" value="1"/>
</dbReference>
<dbReference type="InterPro" id="IPR010844">
    <property type="entry name" value="Occludin_ELL"/>
</dbReference>
<evidence type="ECO:0000256" key="3">
    <source>
        <dbReference type="ARBA" id="ARBA00023015"/>
    </source>
</evidence>
<dbReference type="Gene3D" id="1.10.10.2670">
    <property type="entry name" value="E3 ubiquitin-protein ligase"/>
    <property type="match status" value="1"/>
</dbReference>
<evidence type="ECO:0000256" key="7">
    <source>
        <dbReference type="SAM" id="MobiDB-lite"/>
    </source>
</evidence>
<dbReference type="Pfam" id="PF07303">
    <property type="entry name" value="Occludin_ELL"/>
    <property type="match status" value="1"/>
</dbReference>
<name>A0A8C4V1T8_FALTI</name>
<dbReference type="SUPFAM" id="SSF144292">
    <property type="entry name" value="occludin/ELL-like"/>
    <property type="match status" value="1"/>
</dbReference>
<dbReference type="SUPFAM" id="SSF46785">
    <property type="entry name" value="Winged helix' DNA-binding domain"/>
    <property type="match status" value="1"/>
</dbReference>
<feature type="compositionally biased region" description="Gly residues" evidence="7">
    <location>
        <begin position="1"/>
        <end position="10"/>
    </location>
</feature>
<organism evidence="9 10">
    <name type="scientific">Falco tinnunculus</name>
    <name type="common">Common kestrel</name>
    <dbReference type="NCBI Taxonomy" id="100819"/>
    <lineage>
        <taxon>Eukaryota</taxon>
        <taxon>Metazoa</taxon>
        <taxon>Chordata</taxon>
        <taxon>Craniata</taxon>
        <taxon>Vertebrata</taxon>
        <taxon>Euteleostomi</taxon>
        <taxon>Archelosauria</taxon>
        <taxon>Archosauria</taxon>
        <taxon>Dinosauria</taxon>
        <taxon>Saurischia</taxon>
        <taxon>Theropoda</taxon>
        <taxon>Coelurosauria</taxon>
        <taxon>Aves</taxon>
        <taxon>Neognathae</taxon>
        <taxon>Neoaves</taxon>
        <taxon>Telluraves</taxon>
        <taxon>Australaves</taxon>
        <taxon>Falconiformes</taxon>
        <taxon>Falconidae</taxon>
        <taxon>Falco</taxon>
    </lineage>
</organism>
<dbReference type="OMA" id="CGRSSAM"/>
<feature type="compositionally biased region" description="Low complexity" evidence="7">
    <location>
        <begin position="302"/>
        <end position="317"/>
    </location>
</feature>